<keyword evidence="1" id="KW-1133">Transmembrane helix</keyword>
<gene>
    <name evidence="2" type="ORF">F0320_14790</name>
</gene>
<evidence type="ECO:0000313" key="2">
    <source>
        <dbReference type="EMBL" id="XBN38586.1"/>
    </source>
</evidence>
<keyword evidence="3" id="KW-1185">Reference proteome</keyword>
<dbReference type="AlphaFoldDB" id="A0AAU7IYB4"/>
<protein>
    <submittedName>
        <fullName evidence="2">Uncharacterized protein</fullName>
    </submittedName>
</protein>
<keyword evidence="1" id="KW-0472">Membrane</keyword>
<accession>A0AAU7IYB4</accession>
<evidence type="ECO:0000313" key="3">
    <source>
        <dbReference type="Proteomes" id="UP000323234"/>
    </source>
</evidence>
<keyword evidence="1" id="KW-0812">Transmembrane</keyword>
<dbReference type="KEGG" id="edy:F0320_14790"/>
<dbReference type="Proteomes" id="UP000323234">
    <property type="component" value="Chromosome"/>
</dbReference>
<sequence length="76" mass="8645">MIFFGLHEPKTPVEHKRTNPIKKEYLKRLGKGCWWVIGLGAGAIWDTFGAEYTFYAGAVICLVTLVYLRKTPDEAK</sequence>
<name>A0AAU7IYB4_9ENTR</name>
<reference evidence="2" key="1">
    <citation type="submission" date="2023-05" db="EMBL/GenBank/DDBJ databases">
        <title>Complete genome sequence data from fresh produce 2nd batch.</title>
        <authorList>
            <person name="Stein M."/>
            <person name="Cho G.-S."/>
            <person name="Brinks E."/>
            <person name="Franz C.M.A.P."/>
        </authorList>
    </citation>
    <scope>NUCLEOTIDE SEQUENCE [LARGE SCALE GENOMIC DNA]</scope>
    <source>
        <strain evidence="2">E1</strain>
    </source>
</reference>
<dbReference type="RefSeq" id="WP_233443250.1">
    <property type="nucleotide sequence ID" value="NZ_CP126604.1"/>
</dbReference>
<feature type="transmembrane region" description="Helical" evidence="1">
    <location>
        <begin position="52"/>
        <end position="68"/>
    </location>
</feature>
<proteinExistence type="predicted"/>
<organism evidence="2 3">
    <name type="scientific">Enterobacter dykesii</name>
    <dbReference type="NCBI Taxonomy" id="2797506"/>
    <lineage>
        <taxon>Bacteria</taxon>
        <taxon>Pseudomonadati</taxon>
        <taxon>Pseudomonadota</taxon>
        <taxon>Gammaproteobacteria</taxon>
        <taxon>Enterobacterales</taxon>
        <taxon>Enterobacteriaceae</taxon>
        <taxon>Enterobacter</taxon>
    </lineage>
</organism>
<evidence type="ECO:0000256" key="1">
    <source>
        <dbReference type="SAM" id="Phobius"/>
    </source>
</evidence>
<dbReference type="EMBL" id="CP126604">
    <property type="protein sequence ID" value="XBN38586.1"/>
    <property type="molecule type" value="Genomic_DNA"/>
</dbReference>